<protein>
    <submittedName>
        <fullName evidence="2">Uncharacterized protein</fullName>
    </submittedName>
</protein>
<proteinExistence type="predicted"/>
<dbReference type="InterPro" id="IPR036440">
    <property type="entry name" value="Peptidase_C15-like_sf"/>
</dbReference>
<sequence>MSPWVASTLDTDAGPAHITTMIFPLRWNAFARGIVERALDPYFQPGPGRVDLFTTISQGRADQFDLEHTNGAWRGVMWDNVNQRAPGPVPIASDVPTVHPQPQWTVTTLPTSQAGGPFPVHDHTGVKEIPADSTDPVERDDGPTPHSLARGGGGGDYLSNEIGYRATFLRDACHLNAPGGHLHTPILFFDKDNNDPSTGRITDPVLERYRDAVLAQTRALLTTALGTPHTPLSHASGTPAPAP</sequence>
<feature type="compositionally biased region" description="Basic and acidic residues" evidence="1">
    <location>
        <begin position="120"/>
        <end position="143"/>
    </location>
</feature>
<comment type="caution">
    <text evidence="2">The sequence shown here is derived from an EMBL/GenBank/DDBJ whole genome shotgun (WGS) entry which is preliminary data.</text>
</comment>
<gene>
    <name evidence="2" type="ORF">NGF19_07955</name>
</gene>
<feature type="region of interest" description="Disordered" evidence="1">
    <location>
        <begin position="115"/>
        <end position="156"/>
    </location>
</feature>
<accession>A0ABT0ZAD2</accession>
<organism evidence="2 3">
    <name type="scientific">Streptomyces macrolidinus</name>
    <dbReference type="NCBI Taxonomy" id="2952607"/>
    <lineage>
        <taxon>Bacteria</taxon>
        <taxon>Bacillati</taxon>
        <taxon>Actinomycetota</taxon>
        <taxon>Actinomycetes</taxon>
        <taxon>Kitasatosporales</taxon>
        <taxon>Streptomycetaceae</taxon>
        <taxon>Streptomyces</taxon>
    </lineage>
</organism>
<evidence type="ECO:0000313" key="2">
    <source>
        <dbReference type="EMBL" id="MCN9240730.1"/>
    </source>
</evidence>
<dbReference type="RefSeq" id="WP_252423461.1">
    <property type="nucleotide sequence ID" value="NZ_JAMWMR010000005.1"/>
</dbReference>
<evidence type="ECO:0000313" key="3">
    <source>
        <dbReference type="Proteomes" id="UP001523219"/>
    </source>
</evidence>
<reference evidence="2 3" key="1">
    <citation type="submission" date="2022-05" db="EMBL/GenBank/DDBJ databases">
        <title>Streptomyces sp. nov. RY43-2 isolated from soil of a peat swamp forest.</title>
        <authorList>
            <person name="Kanchanasin P."/>
            <person name="Tanasupawat S."/>
            <person name="Phongsopitanun W."/>
        </authorList>
    </citation>
    <scope>NUCLEOTIDE SEQUENCE [LARGE SCALE GENOMIC DNA]</scope>
    <source>
        <strain evidence="2 3">RY43-2</strain>
    </source>
</reference>
<dbReference type="EMBL" id="JAMWMR010000005">
    <property type="protein sequence ID" value="MCN9240730.1"/>
    <property type="molecule type" value="Genomic_DNA"/>
</dbReference>
<evidence type="ECO:0000256" key="1">
    <source>
        <dbReference type="SAM" id="MobiDB-lite"/>
    </source>
</evidence>
<dbReference type="Proteomes" id="UP001523219">
    <property type="component" value="Unassembled WGS sequence"/>
</dbReference>
<keyword evidence="3" id="KW-1185">Reference proteome</keyword>
<dbReference type="Gene3D" id="3.40.630.20">
    <property type="entry name" value="Peptidase C15, pyroglutamyl peptidase I-like"/>
    <property type="match status" value="1"/>
</dbReference>
<dbReference type="SUPFAM" id="SSF53182">
    <property type="entry name" value="Pyrrolidone carboxyl peptidase (pyroglutamate aminopeptidase)"/>
    <property type="match status" value="1"/>
</dbReference>
<name>A0ABT0ZAD2_9ACTN</name>